<gene>
    <name evidence="5" type="ORF">T472_0200995</name>
</gene>
<dbReference type="InterPro" id="IPR027417">
    <property type="entry name" value="P-loop_NTPase"/>
</dbReference>
<accession>V7IAR1</accession>
<sequence>MELEEIVKAGIGINASDIHFIPGSDKAGVFFRQGERLESHCSLDMARHNLYLQRVKANSGMNISEKRLPQDGVFRMSGMTIRVSTMKSVNGESLVMRLFDRRDVGIRQLGMKDDDVSMLLGHLTEGSGITMIAGETGMGKSTTLYGIMNELKDMNHKVLSIEDPVERSIEGVVQCQINEAAGLTYERAIFASLRQDPDFICIGEIRNEETARALVRASLTGHRVISTIHGTGYSNVILRLMDFGIREEHISGSVGLVLTQRLLSQEGRRKLDVRMEFRDKAAKTIQQGEILL</sequence>
<dbReference type="PANTHER" id="PTHR30258">
    <property type="entry name" value="TYPE II SECRETION SYSTEM PROTEIN GSPE-RELATED"/>
    <property type="match status" value="1"/>
</dbReference>
<dbReference type="InterPro" id="IPR001482">
    <property type="entry name" value="T2SS/T4SS_dom"/>
</dbReference>
<comment type="similarity">
    <text evidence="1">Belongs to the GSP E family.</text>
</comment>
<evidence type="ECO:0000256" key="2">
    <source>
        <dbReference type="ARBA" id="ARBA00022741"/>
    </source>
</evidence>
<dbReference type="eggNOG" id="COG2804">
    <property type="taxonomic scope" value="Bacteria"/>
</dbReference>
<evidence type="ECO:0000256" key="3">
    <source>
        <dbReference type="ARBA" id="ARBA00022840"/>
    </source>
</evidence>
<name>V7IAR1_9CLOT</name>
<dbReference type="EMBL" id="AXUN02000014">
    <property type="protein sequence ID" value="ETA82434.1"/>
    <property type="molecule type" value="Genomic_DNA"/>
</dbReference>
<dbReference type="OrthoDB" id="9808272at2"/>
<dbReference type="Gene3D" id="3.40.50.300">
    <property type="entry name" value="P-loop containing nucleotide triphosphate hydrolases"/>
    <property type="match status" value="1"/>
</dbReference>
<organism evidence="5 6">
    <name type="scientific">Youngiibacter fragilis 232.1</name>
    <dbReference type="NCBI Taxonomy" id="994573"/>
    <lineage>
        <taxon>Bacteria</taxon>
        <taxon>Bacillati</taxon>
        <taxon>Bacillota</taxon>
        <taxon>Clostridia</taxon>
        <taxon>Eubacteriales</taxon>
        <taxon>Clostridiaceae</taxon>
        <taxon>Youngiibacter</taxon>
    </lineage>
</organism>
<dbReference type="STRING" id="994573.T472_0200995"/>
<dbReference type="PANTHER" id="PTHR30258:SF3">
    <property type="entry name" value="SLL1921 PROTEIN"/>
    <property type="match status" value="1"/>
</dbReference>
<keyword evidence="6" id="KW-1185">Reference proteome</keyword>
<dbReference type="GO" id="GO:0005524">
    <property type="term" value="F:ATP binding"/>
    <property type="evidence" value="ECO:0007669"/>
    <property type="project" value="UniProtKB-KW"/>
</dbReference>
<reference evidence="5 6" key="1">
    <citation type="journal article" date="2014" name="Genome Announc.">
        <title>Genome Sequence of Youngiibacter fragilis, the Type Strain of the Genus Youngiibacter.</title>
        <authorList>
            <person name="Wawrik C.B."/>
            <person name="Callaghan A.V."/>
            <person name="Stamps B.W."/>
            <person name="Wawrik B."/>
        </authorList>
    </citation>
    <scope>NUCLEOTIDE SEQUENCE [LARGE SCALE GENOMIC DNA]</scope>
    <source>
        <strain evidence="5 6">232.1</strain>
    </source>
</reference>
<keyword evidence="2" id="KW-0547">Nucleotide-binding</keyword>
<feature type="domain" description="Bacterial type II secretion system protein E" evidence="4">
    <location>
        <begin position="5"/>
        <end position="265"/>
    </location>
</feature>
<protein>
    <submittedName>
        <fullName evidence="5">Type II secretion system protein E</fullName>
    </submittedName>
</protein>
<dbReference type="Proteomes" id="UP000017747">
    <property type="component" value="Unassembled WGS sequence"/>
</dbReference>
<evidence type="ECO:0000256" key="1">
    <source>
        <dbReference type="ARBA" id="ARBA00006611"/>
    </source>
</evidence>
<keyword evidence="3" id="KW-0067">ATP-binding</keyword>
<proteinExistence type="inferred from homology"/>
<dbReference type="Gene3D" id="3.30.450.90">
    <property type="match status" value="1"/>
</dbReference>
<dbReference type="RefSeq" id="WP_023387254.1">
    <property type="nucleotide sequence ID" value="NZ_AXUN02000014.1"/>
</dbReference>
<dbReference type="CDD" id="cd01129">
    <property type="entry name" value="PulE-GspE-like"/>
    <property type="match status" value="1"/>
</dbReference>
<evidence type="ECO:0000259" key="4">
    <source>
        <dbReference type="Pfam" id="PF00437"/>
    </source>
</evidence>
<dbReference type="GO" id="GO:0016887">
    <property type="term" value="F:ATP hydrolysis activity"/>
    <property type="evidence" value="ECO:0007669"/>
    <property type="project" value="TreeGrafter"/>
</dbReference>
<comment type="caution">
    <text evidence="5">The sequence shown here is derived from an EMBL/GenBank/DDBJ whole genome shotgun (WGS) entry which is preliminary data.</text>
</comment>
<evidence type="ECO:0000313" key="6">
    <source>
        <dbReference type="Proteomes" id="UP000017747"/>
    </source>
</evidence>
<dbReference type="SUPFAM" id="SSF52540">
    <property type="entry name" value="P-loop containing nucleoside triphosphate hydrolases"/>
    <property type="match status" value="1"/>
</dbReference>
<dbReference type="GO" id="GO:0005886">
    <property type="term" value="C:plasma membrane"/>
    <property type="evidence" value="ECO:0007669"/>
    <property type="project" value="TreeGrafter"/>
</dbReference>
<evidence type="ECO:0000313" key="5">
    <source>
        <dbReference type="EMBL" id="ETA82434.1"/>
    </source>
</evidence>
<dbReference type="Pfam" id="PF00437">
    <property type="entry name" value="T2SSE"/>
    <property type="match status" value="1"/>
</dbReference>
<dbReference type="AlphaFoldDB" id="V7IAR1"/>